<dbReference type="Proteomes" id="UP000636888">
    <property type="component" value="Unassembled WGS sequence"/>
</dbReference>
<name>A0A8J7JDD3_9BACT</name>
<sequence>MNCPKCNTANRVEIMMHSDGYAKDLLECTSCGTVWLDGSNEIVSERKQAA</sequence>
<keyword evidence="2" id="KW-1185">Reference proteome</keyword>
<dbReference type="RefSeq" id="WP_199382379.1">
    <property type="nucleotide sequence ID" value="NZ_JAEMHM010000002.1"/>
</dbReference>
<evidence type="ECO:0000313" key="1">
    <source>
        <dbReference type="EMBL" id="MBJ6723534.1"/>
    </source>
</evidence>
<protein>
    <recommendedName>
        <fullName evidence="3">Transcription factor zinc-finger domain-containing protein</fullName>
    </recommendedName>
</protein>
<evidence type="ECO:0000313" key="2">
    <source>
        <dbReference type="Proteomes" id="UP000636888"/>
    </source>
</evidence>
<dbReference type="EMBL" id="JAEMHM010000002">
    <property type="protein sequence ID" value="MBJ6723534.1"/>
    <property type="molecule type" value="Genomic_DNA"/>
</dbReference>
<comment type="caution">
    <text evidence="1">The sequence shown here is derived from an EMBL/GenBank/DDBJ whole genome shotgun (WGS) entry which is preliminary data.</text>
</comment>
<evidence type="ECO:0008006" key="3">
    <source>
        <dbReference type="Google" id="ProtNLM"/>
    </source>
</evidence>
<accession>A0A8J7JDD3</accession>
<organism evidence="1 2">
    <name type="scientific">Geomesophilobacter sediminis</name>
    <dbReference type="NCBI Taxonomy" id="2798584"/>
    <lineage>
        <taxon>Bacteria</taxon>
        <taxon>Pseudomonadati</taxon>
        <taxon>Thermodesulfobacteriota</taxon>
        <taxon>Desulfuromonadia</taxon>
        <taxon>Geobacterales</taxon>
        <taxon>Geobacteraceae</taxon>
        <taxon>Geomesophilobacter</taxon>
    </lineage>
</organism>
<reference evidence="1" key="1">
    <citation type="submission" date="2020-12" db="EMBL/GenBank/DDBJ databases">
        <title>Geomonas sp. Red875, isolated from river sediment.</title>
        <authorList>
            <person name="Xu Z."/>
            <person name="Zhang Z."/>
            <person name="Masuda Y."/>
            <person name="Itoh H."/>
            <person name="Senoo K."/>
        </authorList>
    </citation>
    <scope>NUCLEOTIDE SEQUENCE</scope>
    <source>
        <strain evidence="1">Red875</strain>
    </source>
</reference>
<dbReference type="AlphaFoldDB" id="A0A8J7JDD3"/>
<proteinExistence type="predicted"/>
<gene>
    <name evidence="1" type="ORF">JFN93_02320</name>
</gene>